<dbReference type="SUPFAM" id="SSF52833">
    <property type="entry name" value="Thioredoxin-like"/>
    <property type="match status" value="1"/>
</dbReference>
<evidence type="ECO:0000313" key="2">
    <source>
        <dbReference type="Proteomes" id="UP001177769"/>
    </source>
</evidence>
<gene>
    <name evidence="1" type="ORF">PFX98_14825</name>
</gene>
<accession>A0AA95NG60</accession>
<keyword evidence="2" id="KW-1185">Reference proteome</keyword>
<dbReference type="RefSeq" id="WP_285231270.1">
    <property type="nucleotide sequence ID" value="NZ_CP116346.1"/>
</dbReference>
<dbReference type="Proteomes" id="UP001177769">
    <property type="component" value="Chromosome"/>
</dbReference>
<protein>
    <submittedName>
        <fullName evidence="1">Glutaredoxin family protein</fullName>
    </submittedName>
</protein>
<reference evidence="1" key="1">
    <citation type="submission" date="2023-01" db="EMBL/GenBank/DDBJ databases">
        <title>Whole genome sequence of Paucibacter sp. S2-9 isolated from pond sediment.</title>
        <authorList>
            <person name="Jung J.Y."/>
        </authorList>
    </citation>
    <scope>NUCLEOTIDE SEQUENCE</scope>
    <source>
        <strain evidence="1">S2-9</strain>
    </source>
</reference>
<name>A0AA95NG60_9BURK</name>
<dbReference type="EMBL" id="CP116346">
    <property type="protein sequence ID" value="WIT10201.1"/>
    <property type="molecule type" value="Genomic_DNA"/>
</dbReference>
<dbReference type="KEGG" id="pais:PFX98_14825"/>
<dbReference type="Gene3D" id="3.40.30.10">
    <property type="entry name" value="Glutaredoxin"/>
    <property type="match status" value="1"/>
</dbReference>
<organism evidence="1 2">
    <name type="scientific">Paucibacter sediminis</name>
    <dbReference type="NCBI Taxonomy" id="3019553"/>
    <lineage>
        <taxon>Bacteria</taxon>
        <taxon>Pseudomonadati</taxon>
        <taxon>Pseudomonadota</taxon>
        <taxon>Betaproteobacteria</taxon>
        <taxon>Burkholderiales</taxon>
        <taxon>Sphaerotilaceae</taxon>
        <taxon>Roseateles</taxon>
    </lineage>
</organism>
<sequence length="121" mass="13212">MGERISAALSGPIGLVVLVLAVLGLSQAARSWNEAGQAQQLRERARPGDILMLASSSCVYCQRAQRWLDAERVPYRMCLIEQDAACARDYVALQAPGTPTFLVRGVRVVGWDRATLLKALE</sequence>
<dbReference type="InterPro" id="IPR036249">
    <property type="entry name" value="Thioredoxin-like_sf"/>
</dbReference>
<proteinExistence type="predicted"/>
<evidence type="ECO:0000313" key="1">
    <source>
        <dbReference type="EMBL" id="WIT10201.1"/>
    </source>
</evidence>
<dbReference type="CDD" id="cd02976">
    <property type="entry name" value="NrdH"/>
    <property type="match status" value="1"/>
</dbReference>
<dbReference type="AlphaFoldDB" id="A0AA95NG60"/>